<dbReference type="AlphaFoldDB" id="A0A810MSX9"/>
<proteinExistence type="predicted"/>
<dbReference type="EMBL" id="AP023359">
    <property type="protein sequence ID" value="BCJ63139.1"/>
    <property type="molecule type" value="Genomic_DNA"/>
</dbReference>
<protein>
    <submittedName>
        <fullName evidence="1">Uncharacterized protein</fullName>
    </submittedName>
</protein>
<dbReference type="Proteomes" id="UP000680866">
    <property type="component" value="Chromosome"/>
</dbReference>
<dbReference type="KEGG" id="pry:Prubr_01600"/>
<keyword evidence="2" id="KW-1185">Reference proteome</keyword>
<evidence type="ECO:0000313" key="2">
    <source>
        <dbReference type="Proteomes" id="UP000680866"/>
    </source>
</evidence>
<reference evidence="1" key="1">
    <citation type="submission" date="2020-08" db="EMBL/GenBank/DDBJ databases">
        <title>Whole genome shotgun sequence of Polymorphospora rubra NBRC 101157.</title>
        <authorList>
            <person name="Komaki H."/>
            <person name="Tamura T."/>
        </authorList>
    </citation>
    <scope>NUCLEOTIDE SEQUENCE</scope>
    <source>
        <strain evidence="1">NBRC 101157</strain>
    </source>
</reference>
<accession>A0A810MSX9</accession>
<organism evidence="1 2">
    <name type="scientific">Polymorphospora rubra</name>
    <dbReference type="NCBI Taxonomy" id="338584"/>
    <lineage>
        <taxon>Bacteria</taxon>
        <taxon>Bacillati</taxon>
        <taxon>Actinomycetota</taxon>
        <taxon>Actinomycetes</taxon>
        <taxon>Micromonosporales</taxon>
        <taxon>Micromonosporaceae</taxon>
        <taxon>Polymorphospora</taxon>
    </lineage>
</organism>
<sequence>MVDDDFTIKLTRDQALVLSDWLYHKMGTAEFDSLVNQDRAVWSPLHRIAGTLDTSLVEIFMPDYAGRLDAARERLLDSLGDVGRPPDEP</sequence>
<gene>
    <name evidence="1" type="ORF">Prubr_01600</name>
</gene>
<dbReference type="RefSeq" id="WP_212820632.1">
    <property type="nucleotide sequence ID" value="NZ_AP023359.1"/>
</dbReference>
<name>A0A810MSX9_9ACTN</name>
<evidence type="ECO:0000313" key="1">
    <source>
        <dbReference type="EMBL" id="BCJ63139.1"/>
    </source>
</evidence>